<dbReference type="AlphaFoldDB" id="A0A6J4KTC0"/>
<protein>
    <submittedName>
        <fullName evidence="2">Protoporphyrinogen IX oxidase, novel form, HemJ</fullName>
        <ecNumber evidence="2">1.3.-.-</ecNumber>
    </submittedName>
</protein>
<organism evidence="2">
    <name type="scientific">uncultured Lysobacter sp</name>
    <dbReference type="NCBI Taxonomy" id="271060"/>
    <lineage>
        <taxon>Bacteria</taxon>
        <taxon>Pseudomonadati</taxon>
        <taxon>Pseudomonadota</taxon>
        <taxon>Gammaproteobacteria</taxon>
        <taxon>Lysobacterales</taxon>
        <taxon>Lysobacteraceae</taxon>
        <taxon>Lysobacter</taxon>
        <taxon>environmental samples</taxon>
    </lineage>
</organism>
<sequence>ECIRLDQDLPPGVRDRLDGGGVLPAAPAGEHRRSRRCTGRSCTPGADGAKAVRLRPRHVRPRGRARARVVDALRHRRWLAARQDHAGAVAARVFHRQRPLAQGRGARAWPAVRAHAALVQRTAGDRAGGDRVPGAGEAVL</sequence>
<proteinExistence type="predicted"/>
<evidence type="ECO:0000313" key="2">
    <source>
        <dbReference type="EMBL" id="CAA9313391.1"/>
    </source>
</evidence>
<accession>A0A6J4KTC0</accession>
<dbReference type="EC" id="1.3.-.-" evidence="2"/>
<feature type="non-terminal residue" evidence="2">
    <location>
        <position position="140"/>
    </location>
</feature>
<feature type="region of interest" description="Disordered" evidence="1">
    <location>
        <begin position="13"/>
        <end position="44"/>
    </location>
</feature>
<dbReference type="GO" id="GO:0016491">
    <property type="term" value="F:oxidoreductase activity"/>
    <property type="evidence" value="ECO:0007669"/>
    <property type="project" value="UniProtKB-KW"/>
</dbReference>
<feature type="non-terminal residue" evidence="2">
    <location>
        <position position="1"/>
    </location>
</feature>
<keyword evidence="2" id="KW-0560">Oxidoreductase</keyword>
<gene>
    <name evidence="2" type="ORF">AVDCRST_MAG71-840</name>
</gene>
<name>A0A6J4KTC0_9GAMM</name>
<reference evidence="2" key="1">
    <citation type="submission" date="2020-02" db="EMBL/GenBank/DDBJ databases">
        <authorList>
            <person name="Meier V. D."/>
        </authorList>
    </citation>
    <scope>NUCLEOTIDE SEQUENCE</scope>
    <source>
        <strain evidence="2">AVDCRST_MAG71</strain>
    </source>
</reference>
<evidence type="ECO:0000256" key="1">
    <source>
        <dbReference type="SAM" id="MobiDB-lite"/>
    </source>
</evidence>
<dbReference type="EMBL" id="CADCUA010000238">
    <property type="protein sequence ID" value="CAA9313391.1"/>
    <property type="molecule type" value="Genomic_DNA"/>
</dbReference>